<evidence type="ECO:0000256" key="1">
    <source>
        <dbReference type="SAM" id="MobiDB-lite"/>
    </source>
</evidence>
<feature type="compositionally biased region" description="Acidic residues" evidence="1">
    <location>
        <begin position="147"/>
        <end position="161"/>
    </location>
</feature>
<dbReference type="Proteomes" id="UP000469949">
    <property type="component" value="Unassembled WGS sequence"/>
</dbReference>
<dbReference type="AlphaFoldDB" id="A0A833J0C2"/>
<accession>A0A833J0C2</accession>
<sequence>MEATEDTVFQAETLRGDVQNRIMDDVVRPMPGWVKMSEREQREVINSTARIASDLVREAVKLVAHRDFPHMIVSLGKWTVKEGIKLEVSGSDSVEEITKLASNGGKQAILVFASVSGFMGSRGEPQADKDEPELPIDDEQPAHDPDTGEILDQDEGEEGDEGGNPLPDAEPLPEPPEGEEEGADDQDDGGEAEEAASAPSRRRGRSRQTVDA</sequence>
<comment type="caution">
    <text evidence="2">The sequence shown here is derived from an EMBL/GenBank/DDBJ whole genome shotgun (WGS) entry which is preliminary data.</text>
</comment>
<dbReference type="EMBL" id="WEKV01000020">
    <property type="protein sequence ID" value="KAB7782138.1"/>
    <property type="molecule type" value="Genomic_DNA"/>
</dbReference>
<evidence type="ECO:0000313" key="3">
    <source>
        <dbReference type="Proteomes" id="UP000469949"/>
    </source>
</evidence>
<feature type="region of interest" description="Disordered" evidence="1">
    <location>
        <begin position="121"/>
        <end position="212"/>
    </location>
</feature>
<evidence type="ECO:0000313" key="2">
    <source>
        <dbReference type="EMBL" id="KAB7782138.1"/>
    </source>
</evidence>
<organism evidence="2 3">
    <name type="scientific">Methylorubrum populi</name>
    <dbReference type="NCBI Taxonomy" id="223967"/>
    <lineage>
        <taxon>Bacteria</taxon>
        <taxon>Pseudomonadati</taxon>
        <taxon>Pseudomonadota</taxon>
        <taxon>Alphaproteobacteria</taxon>
        <taxon>Hyphomicrobiales</taxon>
        <taxon>Methylobacteriaceae</taxon>
        <taxon>Methylorubrum</taxon>
    </lineage>
</organism>
<feature type="compositionally biased region" description="Acidic residues" evidence="1">
    <location>
        <begin position="176"/>
        <end position="194"/>
    </location>
</feature>
<proteinExistence type="predicted"/>
<gene>
    <name evidence="2" type="ORF">F8B43_4893</name>
</gene>
<dbReference type="RefSeq" id="WP_152278653.1">
    <property type="nucleotide sequence ID" value="NZ_WEKV01000020.1"/>
</dbReference>
<reference evidence="2 3" key="1">
    <citation type="submission" date="2019-10" db="EMBL/GenBank/DDBJ databases">
        <title>Draft Genome Sequence of the Caffeine Degrading Methylotroph Methylorubrum populi PINKEL.</title>
        <authorList>
            <person name="Dawson S.C."/>
            <person name="Zhang X."/>
            <person name="Wright M.E."/>
            <person name="Sharma G."/>
            <person name="Langner J.T."/>
            <person name="Ditty J.L."/>
            <person name="Subuyuj G.A."/>
        </authorList>
    </citation>
    <scope>NUCLEOTIDE SEQUENCE [LARGE SCALE GENOMIC DNA]</scope>
    <source>
        <strain evidence="2 3">Pinkel</strain>
    </source>
</reference>
<name>A0A833J0C2_9HYPH</name>
<feature type="compositionally biased region" description="Acidic residues" evidence="1">
    <location>
        <begin position="130"/>
        <end position="139"/>
    </location>
</feature>
<protein>
    <submittedName>
        <fullName evidence="2">Uncharacterized protein</fullName>
    </submittedName>
</protein>